<feature type="transmembrane region" description="Helical" evidence="2">
    <location>
        <begin position="6"/>
        <end position="23"/>
    </location>
</feature>
<feature type="region of interest" description="Disordered" evidence="1">
    <location>
        <begin position="123"/>
        <end position="148"/>
    </location>
</feature>
<feature type="compositionally biased region" description="Low complexity" evidence="1">
    <location>
        <begin position="123"/>
        <end position="133"/>
    </location>
</feature>
<keyword evidence="2" id="KW-0812">Transmembrane</keyword>
<feature type="transmembrane region" description="Helical" evidence="2">
    <location>
        <begin position="32"/>
        <end position="52"/>
    </location>
</feature>
<accession>A0A0R1TXW4</accession>
<evidence type="ECO:0000313" key="4">
    <source>
        <dbReference type="Proteomes" id="UP000051922"/>
    </source>
</evidence>
<dbReference type="PATRIC" id="fig|1423783.4.peg.1916"/>
<organism evidence="3 4">
    <name type="scientific">Lacticaseibacillus pantheris DSM 15945 = JCM 12539 = NBRC 106106</name>
    <dbReference type="NCBI Taxonomy" id="1423783"/>
    <lineage>
        <taxon>Bacteria</taxon>
        <taxon>Bacillati</taxon>
        <taxon>Bacillota</taxon>
        <taxon>Bacilli</taxon>
        <taxon>Lactobacillales</taxon>
        <taxon>Lactobacillaceae</taxon>
        <taxon>Lacticaseibacillus</taxon>
    </lineage>
</organism>
<dbReference type="Proteomes" id="UP000051922">
    <property type="component" value="Unassembled WGS sequence"/>
</dbReference>
<evidence type="ECO:0000313" key="3">
    <source>
        <dbReference type="EMBL" id="KRL85076.1"/>
    </source>
</evidence>
<keyword evidence="2" id="KW-0472">Membrane</keyword>
<reference evidence="3 4" key="1">
    <citation type="journal article" date="2015" name="Genome Announc.">
        <title>Expanding the biotechnology potential of lactobacilli through comparative genomics of 213 strains and associated genera.</title>
        <authorList>
            <person name="Sun Z."/>
            <person name="Harris H.M."/>
            <person name="McCann A."/>
            <person name="Guo C."/>
            <person name="Argimon S."/>
            <person name="Zhang W."/>
            <person name="Yang X."/>
            <person name="Jeffery I.B."/>
            <person name="Cooney J.C."/>
            <person name="Kagawa T.F."/>
            <person name="Liu W."/>
            <person name="Song Y."/>
            <person name="Salvetti E."/>
            <person name="Wrobel A."/>
            <person name="Rasinkangas P."/>
            <person name="Parkhill J."/>
            <person name="Rea M.C."/>
            <person name="O'Sullivan O."/>
            <person name="Ritari J."/>
            <person name="Douillard F.P."/>
            <person name="Paul Ross R."/>
            <person name="Yang R."/>
            <person name="Briner A.E."/>
            <person name="Felis G.E."/>
            <person name="de Vos W.M."/>
            <person name="Barrangou R."/>
            <person name="Klaenhammer T.R."/>
            <person name="Caufield P.W."/>
            <person name="Cui Y."/>
            <person name="Zhang H."/>
            <person name="O'Toole P.W."/>
        </authorList>
    </citation>
    <scope>NUCLEOTIDE SEQUENCE [LARGE SCALE GENOMIC DNA]</scope>
    <source>
        <strain evidence="3 4">DSM 15945</strain>
    </source>
</reference>
<keyword evidence="4" id="KW-1185">Reference proteome</keyword>
<name>A0A0R1TXW4_9LACO</name>
<gene>
    <name evidence="3" type="ORF">FC50_GL001871</name>
</gene>
<sequence length="148" mass="14496">MDIANASEIAIIAAIVAAATQFVKSQTSIKSAYLPYLAVGIGVAAGLASVAITHDTNYLAGAVQGAVTAMGTSWAVDAVKPAAKAVATKVTDAKQAKADAEQAQFDAAVAKAVEAKLVAAMPTQATPTSDAAPTPAPADGGDSSAAQV</sequence>
<comment type="caution">
    <text evidence="3">The sequence shown here is derived from an EMBL/GenBank/DDBJ whole genome shotgun (WGS) entry which is preliminary data.</text>
</comment>
<dbReference type="AlphaFoldDB" id="A0A0R1TXW4"/>
<proteinExistence type="predicted"/>
<evidence type="ECO:0000256" key="1">
    <source>
        <dbReference type="SAM" id="MobiDB-lite"/>
    </source>
</evidence>
<protein>
    <submittedName>
        <fullName evidence="3">Uncharacterized protein</fullName>
    </submittedName>
</protein>
<evidence type="ECO:0000256" key="2">
    <source>
        <dbReference type="SAM" id="Phobius"/>
    </source>
</evidence>
<dbReference type="RefSeq" id="WP_056957039.1">
    <property type="nucleotide sequence ID" value="NZ_AZFJ01000054.1"/>
</dbReference>
<dbReference type="EMBL" id="AZFJ01000054">
    <property type="protein sequence ID" value="KRL85076.1"/>
    <property type="molecule type" value="Genomic_DNA"/>
</dbReference>
<keyword evidence="2" id="KW-1133">Transmembrane helix</keyword>